<dbReference type="STRING" id="438753.AZC_0491"/>
<reference evidence="3 4" key="6">
    <citation type="journal article" date="2011" name="Appl. Environ. Microbiol.">
        <title>Involvement of the azorhizobial chromosome partition gene (parA) in the onset of bacteroid differentiation during Sesbania rostrata stem nodule development.</title>
        <authorList>
            <person name="Liu CT."/>
            <person name="Lee KB."/>
            <person name="Wang YS."/>
            <person name="Peng MH."/>
            <person name="Lee KT."/>
            <person name="Suzuki S."/>
            <person name="Suzuki T."/>
            <person name="Oyaizu H."/>
        </authorList>
    </citation>
    <scope>NUCLEOTIDE SEQUENCE [LARGE SCALE GENOMIC DNA]</scope>
    <source>
        <strain evidence="4">ATCC 43989 / DSM 5975 / JCM 20966 / LMG 6465 / NBRC 14845 / NCIMB 13405 / ORS 571</strain>
    </source>
</reference>
<proteinExistence type="predicted"/>
<dbReference type="eggNOG" id="COG5509">
    <property type="taxonomic scope" value="Bacteria"/>
</dbReference>
<keyword evidence="4" id="KW-1185">Reference proteome</keyword>
<dbReference type="HOGENOM" id="CLU_189918_4_0_5"/>
<reference evidence="3 4" key="4">
    <citation type="journal article" date="2009" name="Appl. Environ. Microbiol.">
        <title>Comparative genome-wide transcriptional profiling of Azorhizobium caulinodans ORS571 grown under free-living and symbiotic conditions.</title>
        <authorList>
            <person name="Tsukada S."/>
            <person name="Aono T."/>
            <person name="Akiba N."/>
            <person name="Lee KB."/>
            <person name="Liu CT."/>
            <person name="Toyazaki H."/>
            <person name="Oyaizu H."/>
        </authorList>
    </citation>
    <scope>NUCLEOTIDE SEQUENCE [LARGE SCALE GENOMIC DNA]</scope>
    <source>
        <strain evidence="4">ATCC 43989 / DSM 5975 / JCM 20966 / LMG 6465 / NBRC 14845 / NCIMB 13405 / ORS 571</strain>
    </source>
</reference>
<keyword evidence="1" id="KW-0175">Coiled coil</keyword>
<feature type="region of interest" description="Disordered" evidence="2">
    <location>
        <begin position="1"/>
        <end position="20"/>
    </location>
</feature>
<reference evidence="3 4" key="3">
    <citation type="journal article" date="2008" name="BMC Genomics">
        <title>The genome of the versatile nitrogen fixer Azorhizobium caulinodans ORS571.</title>
        <authorList>
            <person name="Lee KB."/>
            <person name="Backer P.D."/>
            <person name="Aono T."/>
            <person name="Liu CT."/>
            <person name="Suzuki S."/>
            <person name="Suzuki T."/>
            <person name="Kaneko T."/>
            <person name="Yamada M."/>
            <person name="Tabata S."/>
            <person name="Kupfer D.M."/>
            <person name="Najar F.Z."/>
            <person name="Wiley G.B."/>
            <person name="Roe B."/>
            <person name="Binnewies T.T."/>
            <person name="Ussery D.W."/>
            <person name="D'Haeze W."/>
            <person name="Herder J.D."/>
            <person name="Gevers D."/>
            <person name="Vereecke D."/>
            <person name="Holsters M."/>
            <person name="Oyaizu H."/>
        </authorList>
    </citation>
    <scope>NUCLEOTIDE SEQUENCE [LARGE SCALE GENOMIC DNA]</scope>
    <source>
        <strain evidence="4">ATCC 43989 / DSM 5975 / JCM 20966 / LMG 6465 / NBRC 14845 / NCIMB 13405 / ORS 571</strain>
    </source>
</reference>
<dbReference type="EMBL" id="AP009384">
    <property type="protein sequence ID" value="BAF86489.1"/>
    <property type="molecule type" value="Genomic_DNA"/>
</dbReference>
<evidence type="ECO:0000313" key="4">
    <source>
        <dbReference type="Proteomes" id="UP000000270"/>
    </source>
</evidence>
<dbReference type="AlphaFoldDB" id="A8IM55"/>
<sequence length="61" mass="6619">MDDDRPAPPPSPIAPGADVSRLSEHEIEARIELLKQEIVRLEAALVAKRASRSAADAVFKL</sequence>
<accession>A8IM55</accession>
<evidence type="ECO:0000313" key="3">
    <source>
        <dbReference type="EMBL" id="BAF86489.1"/>
    </source>
</evidence>
<evidence type="ECO:0000256" key="2">
    <source>
        <dbReference type="SAM" id="MobiDB-lite"/>
    </source>
</evidence>
<gene>
    <name evidence="3" type="ordered locus">AZC_0491</name>
</gene>
<organism evidence="3 4">
    <name type="scientific">Azorhizobium caulinodans (strain ATCC 43989 / DSM 5975 / JCM 20966 / LMG 6465 / NBRC 14845 / NCIMB 13405 / ORS 571)</name>
    <dbReference type="NCBI Taxonomy" id="438753"/>
    <lineage>
        <taxon>Bacteria</taxon>
        <taxon>Pseudomonadati</taxon>
        <taxon>Pseudomonadota</taxon>
        <taxon>Alphaproteobacteria</taxon>
        <taxon>Hyphomicrobiales</taxon>
        <taxon>Xanthobacteraceae</taxon>
        <taxon>Azorhizobium</taxon>
    </lineage>
</organism>
<dbReference type="Pfam" id="PF06698">
    <property type="entry name" value="DUF1192"/>
    <property type="match status" value="1"/>
</dbReference>
<evidence type="ECO:0000256" key="1">
    <source>
        <dbReference type="SAM" id="Coils"/>
    </source>
</evidence>
<name>A8IM55_AZOC5</name>
<evidence type="ECO:0008006" key="5">
    <source>
        <dbReference type="Google" id="ProtNLM"/>
    </source>
</evidence>
<reference evidence="3 4" key="5">
    <citation type="journal article" date="2010" name="Appl. Environ. Microbiol.">
        <title>phrR-like gene praR of Azorhizobium caulinodans ORS571 is essential for symbiosis with Sesbania rostrata and is involved in expression of reb genes.</title>
        <authorList>
            <person name="Akiba N."/>
            <person name="Aono T."/>
            <person name="Toyazaki H."/>
            <person name="Sato S."/>
            <person name="Oyaizu H."/>
        </authorList>
    </citation>
    <scope>NUCLEOTIDE SEQUENCE [LARGE SCALE GENOMIC DNA]</scope>
    <source>
        <strain evidence="4">ATCC 43989 / DSM 5975 / JCM 20966 / LMG 6465 / NBRC 14845 / NCIMB 13405 / ORS 571</strain>
    </source>
</reference>
<dbReference type="InterPro" id="IPR009579">
    <property type="entry name" value="DUF1192"/>
</dbReference>
<dbReference type="Proteomes" id="UP000000270">
    <property type="component" value="Chromosome"/>
</dbReference>
<reference evidence="3 4" key="1">
    <citation type="journal article" date="2007" name="Appl. Environ. Microbiol.">
        <title>Rhizobial factors required for stem nodule maturation and maintenance in Sesbania rostrata-Azorhizobium caulinodans ORS571 symbiosis.</title>
        <authorList>
            <person name="Suzuki S."/>
            <person name="Aono T."/>
            <person name="Lee KB."/>
            <person name="Suzuki T."/>
            <person name="Liu CT."/>
            <person name="Miwa H."/>
            <person name="Wakao S."/>
            <person name="Iki T."/>
            <person name="Oyaizu H."/>
        </authorList>
    </citation>
    <scope>NUCLEOTIDE SEQUENCE [LARGE SCALE GENOMIC DNA]</scope>
    <source>
        <strain evidence="4">ATCC 43989 / DSM 5975 / JCM 20966 / LMG 6465 / NBRC 14845 / NCIMB 13405 / ORS 571</strain>
    </source>
</reference>
<reference evidence="4" key="2">
    <citation type="submission" date="2007-04" db="EMBL/GenBank/DDBJ databases">
        <title>Complete genome sequence of the nitrogen-fixing bacterium Azorhizobium caulinodans ORS571.</title>
        <authorList>
            <person name="Lee K.B."/>
            <person name="Backer P.D."/>
            <person name="Aono T."/>
            <person name="Liu C.T."/>
            <person name="Suzuki S."/>
            <person name="Suzuki T."/>
            <person name="Kaneko T."/>
            <person name="Yamada M."/>
            <person name="Tabata S."/>
            <person name="Kupfer D.M."/>
            <person name="Najar F.Z."/>
            <person name="Wiley G.B."/>
            <person name="Roe B."/>
            <person name="Binnewies T."/>
            <person name="Ussery D."/>
            <person name="Vereecke D."/>
            <person name="Gevers D."/>
            <person name="Holsters M."/>
            <person name="Oyaizu H."/>
        </authorList>
    </citation>
    <scope>NUCLEOTIDE SEQUENCE [LARGE SCALE GENOMIC DNA]</scope>
    <source>
        <strain evidence="4">ATCC 43989 / DSM 5975 / JCM 20966 / LMG 6465 / NBRC 14845 / NCIMB 13405 / ORS 571</strain>
    </source>
</reference>
<dbReference type="KEGG" id="azc:AZC_0491"/>
<feature type="coiled-coil region" evidence="1">
    <location>
        <begin position="24"/>
        <end position="51"/>
    </location>
</feature>
<dbReference type="RefSeq" id="WP_012169022.1">
    <property type="nucleotide sequence ID" value="NC_009937.1"/>
</dbReference>
<protein>
    <recommendedName>
        <fullName evidence="5">DUF1192 domain-containing protein</fullName>
    </recommendedName>
</protein>